<name>A0A5B7G513_PORTR</name>
<comment type="caution">
    <text evidence="2">The sequence shown here is derived from an EMBL/GenBank/DDBJ whole genome shotgun (WGS) entry which is preliminary data.</text>
</comment>
<reference evidence="2 3" key="1">
    <citation type="submission" date="2019-05" db="EMBL/GenBank/DDBJ databases">
        <title>Another draft genome of Portunus trituberculatus and its Hox gene families provides insights of decapod evolution.</title>
        <authorList>
            <person name="Jeong J.-H."/>
            <person name="Song I."/>
            <person name="Kim S."/>
            <person name="Choi T."/>
            <person name="Kim D."/>
            <person name="Ryu S."/>
            <person name="Kim W."/>
        </authorList>
    </citation>
    <scope>NUCLEOTIDE SEQUENCE [LARGE SCALE GENOMIC DNA]</scope>
    <source>
        <tissue evidence="2">Muscle</tissue>
    </source>
</reference>
<evidence type="ECO:0000313" key="3">
    <source>
        <dbReference type="Proteomes" id="UP000324222"/>
    </source>
</evidence>
<accession>A0A5B7G513</accession>
<dbReference type="Proteomes" id="UP000324222">
    <property type="component" value="Unassembled WGS sequence"/>
</dbReference>
<dbReference type="EMBL" id="VSRR010010742">
    <property type="protein sequence ID" value="MPC52268.1"/>
    <property type="molecule type" value="Genomic_DNA"/>
</dbReference>
<evidence type="ECO:0000256" key="1">
    <source>
        <dbReference type="SAM" id="MobiDB-lite"/>
    </source>
</evidence>
<sequence>MDAGFPPPRVRSVTRLHQNNKNGKVTGAGYSQDIVCDPLTIRRRPANLVTPSEADFLLPPSAATVSCLTLNHPASPCLQPRSSHAHTTHIQFRSLTAAKFKPAGDVKDIYKVSLCAGLFVATSRSRHRRACQITSKA</sequence>
<proteinExistence type="predicted"/>
<feature type="region of interest" description="Disordered" evidence="1">
    <location>
        <begin position="1"/>
        <end position="25"/>
    </location>
</feature>
<evidence type="ECO:0000313" key="2">
    <source>
        <dbReference type="EMBL" id="MPC52268.1"/>
    </source>
</evidence>
<protein>
    <submittedName>
        <fullName evidence="2">Uncharacterized protein</fullName>
    </submittedName>
</protein>
<keyword evidence="3" id="KW-1185">Reference proteome</keyword>
<organism evidence="2 3">
    <name type="scientific">Portunus trituberculatus</name>
    <name type="common">Swimming crab</name>
    <name type="synonym">Neptunus trituberculatus</name>
    <dbReference type="NCBI Taxonomy" id="210409"/>
    <lineage>
        <taxon>Eukaryota</taxon>
        <taxon>Metazoa</taxon>
        <taxon>Ecdysozoa</taxon>
        <taxon>Arthropoda</taxon>
        <taxon>Crustacea</taxon>
        <taxon>Multicrustacea</taxon>
        <taxon>Malacostraca</taxon>
        <taxon>Eumalacostraca</taxon>
        <taxon>Eucarida</taxon>
        <taxon>Decapoda</taxon>
        <taxon>Pleocyemata</taxon>
        <taxon>Brachyura</taxon>
        <taxon>Eubrachyura</taxon>
        <taxon>Portunoidea</taxon>
        <taxon>Portunidae</taxon>
        <taxon>Portuninae</taxon>
        <taxon>Portunus</taxon>
    </lineage>
</organism>
<gene>
    <name evidence="2" type="ORF">E2C01_046131</name>
</gene>
<dbReference type="AlphaFoldDB" id="A0A5B7G513"/>